<dbReference type="Proteomes" id="UP000594261">
    <property type="component" value="Chromosome 4"/>
</dbReference>
<evidence type="ECO:0000256" key="2">
    <source>
        <dbReference type="ARBA" id="ARBA00022670"/>
    </source>
</evidence>
<keyword evidence="4" id="KW-0378">Hydrolase</keyword>
<evidence type="ECO:0008006" key="9">
    <source>
        <dbReference type="Google" id="ProtNLM"/>
    </source>
</evidence>
<dbReference type="PANTHER" id="PTHR11010:SF96">
    <property type="entry name" value="LYSOSOMAL PRO-X CARBOXYPEPTIDASE-LIKE ISOFORM X1"/>
    <property type="match status" value="1"/>
</dbReference>
<dbReference type="GO" id="GO:0006508">
    <property type="term" value="P:proteolysis"/>
    <property type="evidence" value="ECO:0007669"/>
    <property type="project" value="UniProtKB-KW"/>
</dbReference>
<dbReference type="SUPFAM" id="SSF53474">
    <property type="entry name" value="alpha/beta-Hydrolases"/>
    <property type="match status" value="1"/>
</dbReference>
<accession>A0A7N2LEU1</accession>
<reference evidence="7" key="2">
    <citation type="submission" date="2021-01" db="UniProtKB">
        <authorList>
            <consortium name="EnsemblPlants"/>
        </authorList>
    </citation>
    <scope>IDENTIFICATION</scope>
</reference>
<dbReference type="InterPro" id="IPR029058">
    <property type="entry name" value="AB_hydrolase_fold"/>
</dbReference>
<evidence type="ECO:0000256" key="4">
    <source>
        <dbReference type="ARBA" id="ARBA00022801"/>
    </source>
</evidence>
<keyword evidence="2" id="KW-0645">Protease</keyword>
<dbReference type="AlphaFoldDB" id="A0A7N2LEU1"/>
<dbReference type="Gene3D" id="1.20.120.980">
    <property type="entry name" value="Serine carboxypeptidase S28, SKS domain"/>
    <property type="match status" value="1"/>
</dbReference>
<dbReference type="InterPro" id="IPR008758">
    <property type="entry name" value="Peptidase_S28"/>
</dbReference>
<evidence type="ECO:0000256" key="1">
    <source>
        <dbReference type="ARBA" id="ARBA00011079"/>
    </source>
</evidence>
<evidence type="ECO:0000313" key="7">
    <source>
        <dbReference type="EnsemblPlants" id="QL04p040089:mrna"/>
    </source>
</evidence>
<feature type="chain" id="PRO_5029877525" description="Lysosomal Pro-X carboxypeptidase" evidence="6">
    <location>
        <begin position="30"/>
        <end position="515"/>
    </location>
</feature>
<evidence type="ECO:0000256" key="6">
    <source>
        <dbReference type="SAM" id="SignalP"/>
    </source>
</evidence>
<feature type="signal peptide" evidence="6">
    <location>
        <begin position="1"/>
        <end position="29"/>
    </location>
</feature>
<dbReference type="GO" id="GO:0070008">
    <property type="term" value="F:serine-type exopeptidase activity"/>
    <property type="evidence" value="ECO:0007669"/>
    <property type="project" value="InterPro"/>
</dbReference>
<sequence length="515" mass="58318">MAIRAPRSFQGALWLPCLVLLFFITFTYASPPWRPRLGALRGYKRANNGVYNPYLVASDSNKDYQTFYYDQTLDHFNYQPVSYTTYRERYVVNFKHWRGAKVAAPIFAYLGEESSLDDDIGSIGFMTDNVRRFGALELYIEHRFYGQSIPHGFTKEEALENATIRGYFNSAQAIADYAEIIMNLKKNLSADSSPVIVVGGSYSGSKSLMKIRNCLRHGSAYPHIAMGAVASSAPILYFEDLVPHDSYPVVVTKDFQEASLSCYNTIKQSWSEIDRVAAKPNGLSELSKKFKLCKPLKEASNLKGYLNSLYSSAAQYDSPPDYPVTTVCKGIDGGANGTDILGRIFSGIVAYHGENRKCYDFGDFFSSETLDGWDWQTCSDLVIPIGNGPNDTMFPASPFVYKEYRDYCVSKFGVEPRPHWMTTNFGGHHIKRVLHKFGRNIIFSNGLRDPYSSAGILEDISDTILAVYTKEGSHCLDIVPARSADPEWLINQRKKQVKIMKRWFHKYYVDLRKFT</sequence>
<dbReference type="InterPro" id="IPR042269">
    <property type="entry name" value="Ser_carbopepase_S28_SKS"/>
</dbReference>
<reference evidence="7 8" key="1">
    <citation type="journal article" date="2016" name="G3 (Bethesda)">
        <title>First Draft Assembly and Annotation of the Genome of a California Endemic Oak Quercus lobata Nee (Fagaceae).</title>
        <authorList>
            <person name="Sork V.L."/>
            <person name="Fitz-Gibbon S.T."/>
            <person name="Puiu D."/>
            <person name="Crepeau M."/>
            <person name="Gugger P.F."/>
            <person name="Sherman R."/>
            <person name="Stevens K."/>
            <person name="Langley C.H."/>
            <person name="Pellegrini M."/>
            <person name="Salzberg S.L."/>
        </authorList>
    </citation>
    <scope>NUCLEOTIDE SEQUENCE [LARGE SCALE GENOMIC DNA]</scope>
    <source>
        <strain evidence="7 8">cv. SW786</strain>
    </source>
</reference>
<comment type="similarity">
    <text evidence="1">Belongs to the peptidase S28 family.</text>
</comment>
<dbReference type="Gramene" id="QL04p040089:mrna">
    <property type="protein sequence ID" value="QL04p040089:mrna"/>
    <property type="gene ID" value="QL04p040089"/>
</dbReference>
<keyword evidence="3 6" id="KW-0732">Signal</keyword>
<dbReference type="Gene3D" id="3.40.50.1820">
    <property type="entry name" value="alpha/beta hydrolase"/>
    <property type="match status" value="1"/>
</dbReference>
<dbReference type="EnsemblPlants" id="QL04p040089:mrna">
    <property type="protein sequence ID" value="QL04p040089:mrna"/>
    <property type="gene ID" value="QL04p040089"/>
</dbReference>
<evidence type="ECO:0000256" key="3">
    <source>
        <dbReference type="ARBA" id="ARBA00022729"/>
    </source>
</evidence>
<dbReference type="Pfam" id="PF05577">
    <property type="entry name" value="Peptidase_S28"/>
    <property type="match status" value="1"/>
</dbReference>
<dbReference type="InParanoid" id="A0A7N2LEU1"/>
<keyword evidence="5" id="KW-0325">Glycoprotein</keyword>
<proteinExistence type="inferred from homology"/>
<name>A0A7N2LEU1_QUELO</name>
<protein>
    <recommendedName>
        <fullName evidence="9">Lysosomal Pro-X carboxypeptidase</fullName>
    </recommendedName>
</protein>
<dbReference type="FunFam" id="1.20.120.980:FF:000006">
    <property type="entry name" value="Serine carboxypeptidase S28 family protein"/>
    <property type="match status" value="1"/>
</dbReference>
<dbReference type="EMBL" id="LRBV02000004">
    <property type="status" value="NOT_ANNOTATED_CDS"/>
    <property type="molecule type" value="Genomic_DNA"/>
</dbReference>
<dbReference type="PANTHER" id="PTHR11010">
    <property type="entry name" value="PROTEASE S28 PRO-X CARBOXYPEPTIDASE-RELATED"/>
    <property type="match status" value="1"/>
</dbReference>
<keyword evidence="8" id="KW-1185">Reference proteome</keyword>
<evidence type="ECO:0000256" key="5">
    <source>
        <dbReference type="ARBA" id="ARBA00023180"/>
    </source>
</evidence>
<evidence type="ECO:0000313" key="8">
    <source>
        <dbReference type="Proteomes" id="UP000594261"/>
    </source>
</evidence>
<dbReference type="GO" id="GO:0008239">
    <property type="term" value="F:dipeptidyl-peptidase activity"/>
    <property type="evidence" value="ECO:0007669"/>
    <property type="project" value="TreeGrafter"/>
</dbReference>
<organism evidence="7 8">
    <name type="scientific">Quercus lobata</name>
    <name type="common">Valley oak</name>
    <dbReference type="NCBI Taxonomy" id="97700"/>
    <lineage>
        <taxon>Eukaryota</taxon>
        <taxon>Viridiplantae</taxon>
        <taxon>Streptophyta</taxon>
        <taxon>Embryophyta</taxon>
        <taxon>Tracheophyta</taxon>
        <taxon>Spermatophyta</taxon>
        <taxon>Magnoliopsida</taxon>
        <taxon>eudicotyledons</taxon>
        <taxon>Gunneridae</taxon>
        <taxon>Pentapetalae</taxon>
        <taxon>rosids</taxon>
        <taxon>fabids</taxon>
        <taxon>Fagales</taxon>
        <taxon>Fagaceae</taxon>
        <taxon>Quercus</taxon>
    </lineage>
</organism>